<dbReference type="AlphaFoldDB" id="X6LTQ0"/>
<comment type="caution">
    <text evidence="1">The sequence shown here is derived from an EMBL/GenBank/DDBJ whole genome shotgun (WGS) entry which is preliminary data.</text>
</comment>
<sequence>MDVFIDKNIHYRCAFSIAKIALNLNERQWNKLFEFLMICDLIYNEIEKEQLEDLFKCLINRLSDKKADDNKWNDKQLDITFQCLIDVFQNINGYHCDISCGLLEKIAMQLNEHKLILFSHVR</sequence>
<dbReference type="Proteomes" id="UP000023152">
    <property type="component" value="Unassembled WGS sequence"/>
</dbReference>
<keyword evidence="2" id="KW-1185">Reference proteome</keyword>
<proteinExistence type="predicted"/>
<reference evidence="1 2" key="1">
    <citation type="journal article" date="2013" name="Curr. Biol.">
        <title>The Genome of the Foraminiferan Reticulomyxa filosa.</title>
        <authorList>
            <person name="Glockner G."/>
            <person name="Hulsmann N."/>
            <person name="Schleicher M."/>
            <person name="Noegel A.A."/>
            <person name="Eichinger L."/>
            <person name="Gallinger C."/>
            <person name="Pawlowski J."/>
            <person name="Sierra R."/>
            <person name="Euteneuer U."/>
            <person name="Pillet L."/>
            <person name="Moustafa A."/>
            <person name="Platzer M."/>
            <person name="Groth M."/>
            <person name="Szafranski K."/>
            <person name="Schliwa M."/>
        </authorList>
    </citation>
    <scope>NUCLEOTIDE SEQUENCE [LARGE SCALE GENOMIC DNA]</scope>
</reference>
<organism evidence="1 2">
    <name type="scientific">Reticulomyxa filosa</name>
    <dbReference type="NCBI Taxonomy" id="46433"/>
    <lineage>
        <taxon>Eukaryota</taxon>
        <taxon>Sar</taxon>
        <taxon>Rhizaria</taxon>
        <taxon>Retaria</taxon>
        <taxon>Foraminifera</taxon>
        <taxon>Monothalamids</taxon>
        <taxon>Reticulomyxidae</taxon>
        <taxon>Reticulomyxa</taxon>
    </lineage>
</organism>
<evidence type="ECO:0000313" key="1">
    <source>
        <dbReference type="EMBL" id="ETO05014.1"/>
    </source>
</evidence>
<accession>X6LTQ0</accession>
<protein>
    <submittedName>
        <fullName evidence="1">Uncharacterized protein</fullName>
    </submittedName>
</protein>
<dbReference type="EMBL" id="ASPP01028632">
    <property type="protein sequence ID" value="ETO05014.1"/>
    <property type="molecule type" value="Genomic_DNA"/>
</dbReference>
<name>X6LTQ0_RETFI</name>
<evidence type="ECO:0000313" key="2">
    <source>
        <dbReference type="Proteomes" id="UP000023152"/>
    </source>
</evidence>
<gene>
    <name evidence="1" type="ORF">RFI_32381</name>
</gene>